<dbReference type="InterPro" id="IPR016040">
    <property type="entry name" value="NAD(P)-bd_dom"/>
</dbReference>
<dbReference type="InterPro" id="IPR036291">
    <property type="entry name" value="NAD(P)-bd_dom_sf"/>
</dbReference>
<protein>
    <submittedName>
        <fullName evidence="3">NAD(P)-dependent dehydrogenase (Short-subunit alcohol dehydrogenase family)</fullName>
    </submittedName>
</protein>
<evidence type="ECO:0000313" key="3">
    <source>
        <dbReference type="EMBL" id="MBB6347666.1"/>
    </source>
</evidence>
<dbReference type="EMBL" id="JACHJB010000002">
    <property type="protein sequence ID" value="MBB6347666.1"/>
    <property type="molecule type" value="Genomic_DNA"/>
</dbReference>
<name>A0A7X0C5U8_9ACTN</name>
<dbReference type="Gene3D" id="3.40.50.720">
    <property type="entry name" value="NAD(P)-binding Rossmann-like Domain"/>
    <property type="match status" value="1"/>
</dbReference>
<dbReference type="Pfam" id="PF13460">
    <property type="entry name" value="NAD_binding_10"/>
    <property type="match status" value="1"/>
</dbReference>
<feature type="domain" description="NAD(P)-binding" evidence="2">
    <location>
        <begin position="12"/>
        <end position="80"/>
    </location>
</feature>
<proteinExistence type="predicted"/>
<evidence type="ECO:0000313" key="4">
    <source>
        <dbReference type="Proteomes" id="UP000583800"/>
    </source>
</evidence>
<reference evidence="3 4" key="1">
    <citation type="submission" date="2020-08" db="EMBL/GenBank/DDBJ databases">
        <title>Sequencing the genomes of 1000 actinobacteria strains.</title>
        <authorList>
            <person name="Klenk H.-P."/>
        </authorList>
    </citation>
    <scope>NUCLEOTIDE SEQUENCE [LARGE SCALE GENOMIC DNA]</scope>
    <source>
        <strain evidence="3 4">DSM 45913</strain>
    </source>
</reference>
<dbReference type="PANTHER" id="PTHR15020:SF50">
    <property type="entry name" value="UPF0659 PROTEIN YMR090W"/>
    <property type="match status" value="1"/>
</dbReference>
<gene>
    <name evidence="3" type="ORF">FHU36_004211</name>
</gene>
<accession>A0A7X0C5U8</accession>
<evidence type="ECO:0000259" key="2">
    <source>
        <dbReference type="Pfam" id="PF13460"/>
    </source>
</evidence>
<sequence length="155" mass="16376">MATALRTVLVVGAAGGIRRLVVAESIARGHTTRALVRDAARARGRLPAEAQIAVADVAQPGTLPVAVAGVDAIVLTHGPPSPPAPGWFDMNGPDERRLVFLQADTRRSPGVIARDQIARVSRARRPRCRPGTCASAPSLPIPHMHASTHNDRNTQ</sequence>
<dbReference type="PANTHER" id="PTHR15020">
    <property type="entry name" value="FLAVIN REDUCTASE-RELATED"/>
    <property type="match status" value="1"/>
</dbReference>
<comment type="caution">
    <text evidence="3">The sequence shown here is derived from an EMBL/GenBank/DDBJ whole genome shotgun (WGS) entry which is preliminary data.</text>
</comment>
<dbReference type="AlphaFoldDB" id="A0A7X0C5U8"/>
<feature type="region of interest" description="Disordered" evidence="1">
    <location>
        <begin position="123"/>
        <end position="155"/>
    </location>
</feature>
<keyword evidence="4" id="KW-1185">Reference proteome</keyword>
<organism evidence="3 4">
    <name type="scientific">Nonomuraea muscovyensis</name>
    <dbReference type="NCBI Taxonomy" id="1124761"/>
    <lineage>
        <taxon>Bacteria</taxon>
        <taxon>Bacillati</taxon>
        <taxon>Actinomycetota</taxon>
        <taxon>Actinomycetes</taxon>
        <taxon>Streptosporangiales</taxon>
        <taxon>Streptosporangiaceae</taxon>
        <taxon>Nonomuraea</taxon>
    </lineage>
</organism>
<dbReference type="SUPFAM" id="SSF51735">
    <property type="entry name" value="NAD(P)-binding Rossmann-fold domains"/>
    <property type="match status" value="1"/>
</dbReference>
<evidence type="ECO:0000256" key="1">
    <source>
        <dbReference type="SAM" id="MobiDB-lite"/>
    </source>
</evidence>
<dbReference type="Proteomes" id="UP000583800">
    <property type="component" value="Unassembled WGS sequence"/>
</dbReference>
<dbReference type="RefSeq" id="WP_185085572.1">
    <property type="nucleotide sequence ID" value="NZ_JACHJB010000002.1"/>
</dbReference>